<evidence type="ECO:0000256" key="2">
    <source>
        <dbReference type="ARBA" id="ARBA00001946"/>
    </source>
</evidence>
<dbReference type="RefSeq" id="WP_211344807.1">
    <property type="nucleotide sequence ID" value="NZ_BAAAYS010000016.1"/>
</dbReference>
<dbReference type="InterPro" id="IPR012337">
    <property type="entry name" value="RNaseH-like_sf"/>
</dbReference>
<feature type="region of interest" description="Disordered" evidence="14">
    <location>
        <begin position="1"/>
        <end position="20"/>
    </location>
</feature>
<sequence length="225" mass="23771">MTGTASTRGPARQRLPKPDPDLNYETELLCGGVPLVIGCDEVGRGAIAGPVAVGVAAYRPECGAFPEGLRDSKLLTSRKRDELYPLAAGWAAYWAVGYASADEIDRCGITVGLGLAGRRALVSLHDQGAPVASSVILLDGSSDWLSPALVSPLRIVTRVKADQDCASVAAASVLAKVHRDRHMIVLDAELPGYGWGSNKGYGAASHYVAIRARGVSVQHRQTWLK</sequence>
<dbReference type="EMBL" id="VFPN01000003">
    <property type="protein sequence ID" value="TQM61077.1"/>
    <property type="molecule type" value="Genomic_DNA"/>
</dbReference>
<reference evidence="16 17" key="1">
    <citation type="submission" date="2019-06" db="EMBL/GenBank/DDBJ databases">
        <title>Sequencing the genomes of 1000 actinobacteria strains.</title>
        <authorList>
            <person name="Klenk H.-P."/>
        </authorList>
    </citation>
    <scope>NUCLEOTIDE SEQUENCE [LARGE SCALE GENOMIC DNA]</scope>
    <source>
        <strain evidence="16 17">DSM 18031</strain>
    </source>
</reference>
<keyword evidence="10 12" id="KW-0378">Hydrolase</keyword>
<keyword evidence="17" id="KW-1185">Reference proteome</keyword>
<evidence type="ECO:0000256" key="6">
    <source>
        <dbReference type="ARBA" id="ARBA00022490"/>
    </source>
</evidence>
<keyword evidence="7 12" id="KW-0540">Nuclease</keyword>
<dbReference type="GO" id="GO:0005737">
    <property type="term" value="C:cytoplasm"/>
    <property type="evidence" value="ECO:0007669"/>
    <property type="project" value="UniProtKB-SubCell"/>
</dbReference>
<evidence type="ECO:0000313" key="17">
    <source>
        <dbReference type="Proteomes" id="UP000318331"/>
    </source>
</evidence>
<evidence type="ECO:0000256" key="10">
    <source>
        <dbReference type="ARBA" id="ARBA00022801"/>
    </source>
</evidence>
<dbReference type="InterPro" id="IPR036397">
    <property type="entry name" value="RNaseH_sf"/>
</dbReference>
<dbReference type="SUPFAM" id="SSF53098">
    <property type="entry name" value="Ribonuclease H-like"/>
    <property type="match status" value="1"/>
</dbReference>
<dbReference type="CDD" id="cd07182">
    <property type="entry name" value="RNase_HII_bacteria_HII_like"/>
    <property type="match status" value="1"/>
</dbReference>
<dbReference type="Proteomes" id="UP000318331">
    <property type="component" value="Unassembled WGS sequence"/>
</dbReference>
<evidence type="ECO:0000313" key="16">
    <source>
        <dbReference type="EMBL" id="TQM61077.1"/>
    </source>
</evidence>
<evidence type="ECO:0000259" key="15">
    <source>
        <dbReference type="PROSITE" id="PS51975"/>
    </source>
</evidence>
<dbReference type="PROSITE" id="PS51975">
    <property type="entry name" value="RNASE_H_2"/>
    <property type="match status" value="1"/>
</dbReference>
<evidence type="ECO:0000256" key="14">
    <source>
        <dbReference type="SAM" id="MobiDB-lite"/>
    </source>
</evidence>
<organism evidence="16 17">
    <name type="scientific">Klugiella xanthotipulae</name>
    <dbReference type="NCBI Taxonomy" id="244735"/>
    <lineage>
        <taxon>Bacteria</taxon>
        <taxon>Bacillati</taxon>
        <taxon>Actinomycetota</taxon>
        <taxon>Actinomycetes</taxon>
        <taxon>Micrococcales</taxon>
        <taxon>Microbacteriaceae</taxon>
        <taxon>Klugiella</taxon>
    </lineage>
</organism>
<dbReference type="Pfam" id="PF01351">
    <property type="entry name" value="RNase_HII"/>
    <property type="match status" value="1"/>
</dbReference>
<evidence type="ECO:0000256" key="11">
    <source>
        <dbReference type="ARBA" id="ARBA00023211"/>
    </source>
</evidence>
<dbReference type="GO" id="GO:0006298">
    <property type="term" value="P:mismatch repair"/>
    <property type="evidence" value="ECO:0007669"/>
    <property type="project" value="TreeGrafter"/>
</dbReference>
<feature type="domain" description="RNase H type-2" evidence="15">
    <location>
        <begin position="34"/>
        <end position="225"/>
    </location>
</feature>
<dbReference type="EC" id="3.1.26.4" evidence="13"/>
<dbReference type="GO" id="GO:0046872">
    <property type="term" value="F:metal ion binding"/>
    <property type="evidence" value="ECO:0007669"/>
    <property type="project" value="UniProtKB-KW"/>
</dbReference>
<comment type="subcellular location">
    <subcellularLocation>
        <location evidence="4">Cytoplasm</location>
    </subcellularLocation>
</comment>
<evidence type="ECO:0000256" key="8">
    <source>
        <dbReference type="ARBA" id="ARBA00022723"/>
    </source>
</evidence>
<dbReference type="InterPro" id="IPR022898">
    <property type="entry name" value="RNase_HII"/>
</dbReference>
<comment type="cofactor">
    <cofactor evidence="2">
        <name>Mg(2+)</name>
        <dbReference type="ChEBI" id="CHEBI:18420"/>
    </cofactor>
</comment>
<keyword evidence="9 12" id="KW-0255">Endonuclease</keyword>
<dbReference type="InterPro" id="IPR001352">
    <property type="entry name" value="RNase_HII/HIII"/>
</dbReference>
<feature type="binding site" evidence="12">
    <location>
        <position position="41"/>
    </location>
    <ligand>
        <name>a divalent metal cation</name>
        <dbReference type="ChEBI" id="CHEBI:60240"/>
    </ligand>
</feature>
<dbReference type="AlphaFoldDB" id="A0A543HRV7"/>
<evidence type="ECO:0000256" key="9">
    <source>
        <dbReference type="ARBA" id="ARBA00022759"/>
    </source>
</evidence>
<evidence type="ECO:0000256" key="13">
    <source>
        <dbReference type="RuleBase" id="RU003515"/>
    </source>
</evidence>
<feature type="binding site" evidence="12">
    <location>
        <position position="139"/>
    </location>
    <ligand>
        <name>a divalent metal cation</name>
        <dbReference type="ChEBI" id="CHEBI:60240"/>
    </ligand>
</feature>
<dbReference type="GO" id="GO:0003723">
    <property type="term" value="F:RNA binding"/>
    <property type="evidence" value="ECO:0007669"/>
    <property type="project" value="UniProtKB-UniRule"/>
</dbReference>
<dbReference type="GO" id="GO:0032299">
    <property type="term" value="C:ribonuclease H2 complex"/>
    <property type="evidence" value="ECO:0007669"/>
    <property type="project" value="TreeGrafter"/>
</dbReference>
<dbReference type="GO" id="GO:0004523">
    <property type="term" value="F:RNA-DNA hybrid ribonuclease activity"/>
    <property type="evidence" value="ECO:0007669"/>
    <property type="project" value="UniProtKB-UniRule"/>
</dbReference>
<evidence type="ECO:0000256" key="4">
    <source>
        <dbReference type="ARBA" id="ARBA00004496"/>
    </source>
</evidence>
<comment type="caution">
    <text evidence="16">The sequence shown here is derived from an EMBL/GenBank/DDBJ whole genome shotgun (WGS) entry which is preliminary data.</text>
</comment>
<keyword evidence="11" id="KW-0464">Manganese</keyword>
<comment type="similarity">
    <text evidence="5 13">Belongs to the RNase HII family.</text>
</comment>
<dbReference type="InterPro" id="IPR024567">
    <property type="entry name" value="RNase_HII/HIII_dom"/>
</dbReference>
<protein>
    <recommendedName>
        <fullName evidence="13">Ribonuclease</fullName>
        <ecNumber evidence="13">3.1.26.4</ecNumber>
    </recommendedName>
</protein>
<dbReference type="PANTHER" id="PTHR10954:SF18">
    <property type="entry name" value="RIBONUCLEASE HII"/>
    <property type="match status" value="1"/>
</dbReference>
<dbReference type="PANTHER" id="PTHR10954">
    <property type="entry name" value="RIBONUCLEASE H2 SUBUNIT A"/>
    <property type="match status" value="1"/>
</dbReference>
<feature type="binding site" evidence="12">
    <location>
        <position position="40"/>
    </location>
    <ligand>
        <name>a divalent metal cation</name>
        <dbReference type="ChEBI" id="CHEBI:60240"/>
    </ligand>
</feature>
<dbReference type="Gene3D" id="3.30.420.10">
    <property type="entry name" value="Ribonuclease H-like superfamily/Ribonuclease H"/>
    <property type="match status" value="1"/>
</dbReference>
<keyword evidence="6" id="KW-0963">Cytoplasm</keyword>
<evidence type="ECO:0000256" key="7">
    <source>
        <dbReference type="ARBA" id="ARBA00022722"/>
    </source>
</evidence>
<accession>A0A543HRV7</accession>
<evidence type="ECO:0000256" key="5">
    <source>
        <dbReference type="ARBA" id="ARBA00007383"/>
    </source>
</evidence>
<proteinExistence type="inferred from homology"/>
<comment type="cofactor">
    <cofactor evidence="12">
        <name>Mn(2+)</name>
        <dbReference type="ChEBI" id="CHEBI:29035"/>
    </cofactor>
    <cofactor evidence="12">
        <name>Mg(2+)</name>
        <dbReference type="ChEBI" id="CHEBI:18420"/>
    </cofactor>
    <text evidence="12">Manganese or magnesium. Binds 1 divalent metal ion per monomer in the absence of substrate. May bind a second metal ion after substrate binding.</text>
</comment>
<name>A0A543HRV7_9MICO</name>
<evidence type="ECO:0000256" key="3">
    <source>
        <dbReference type="ARBA" id="ARBA00004065"/>
    </source>
</evidence>
<gene>
    <name evidence="16" type="ORF">FB466_2006</name>
</gene>
<comment type="function">
    <text evidence="3 13">Endonuclease that specifically degrades the RNA of RNA-DNA hybrids.</text>
</comment>
<comment type="catalytic activity">
    <reaction evidence="1 12 13">
        <text>Endonucleolytic cleavage to 5'-phosphomonoester.</text>
        <dbReference type="EC" id="3.1.26.4"/>
    </reaction>
</comment>
<dbReference type="GO" id="GO:0043137">
    <property type="term" value="P:DNA replication, removal of RNA primer"/>
    <property type="evidence" value="ECO:0007669"/>
    <property type="project" value="TreeGrafter"/>
</dbReference>
<dbReference type="NCBIfam" id="NF000595">
    <property type="entry name" value="PRK00015.1-3"/>
    <property type="match status" value="1"/>
</dbReference>
<evidence type="ECO:0000256" key="12">
    <source>
        <dbReference type="PROSITE-ProRule" id="PRU01319"/>
    </source>
</evidence>
<keyword evidence="8 12" id="KW-0479">Metal-binding</keyword>
<evidence type="ECO:0000256" key="1">
    <source>
        <dbReference type="ARBA" id="ARBA00000077"/>
    </source>
</evidence>